<dbReference type="AlphaFoldDB" id="A0A385JNE9"/>
<feature type="transmembrane region" description="Helical" evidence="6">
    <location>
        <begin position="322"/>
        <end position="340"/>
    </location>
</feature>
<dbReference type="PANTHER" id="PTHR30250">
    <property type="entry name" value="PST FAMILY PREDICTED COLANIC ACID TRANSPORTER"/>
    <property type="match status" value="1"/>
</dbReference>
<feature type="transmembrane region" description="Helical" evidence="6">
    <location>
        <begin position="150"/>
        <end position="167"/>
    </location>
</feature>
<comment type="subcellular location">
    <subcellularLocation>
        <location evidence="1">Cell membrane</location>
        <topology evidence="1">Multi-pass membrane protein</topology>
    </subcellularLocation>
</comment>
<feature type="transmembrane region" description="Helical" evidence="6">
    <location>
        <begin position="117"/>
        <end position="138"/>
    </location>
</feature>
<accession>A0A385JNE9</accession>
<feature type="transmembrane region" description="Helical" evidence="6">
    <location>
        <begin position="352"/>
        <end position="375"/>
    </location>
</feature>
<dbReference type="InterPro" id="IPR002797">
    <property type="entry name" value="Polysacc_synth"/>
</dbReference>
<keyword evidence="5 6" id="KW-0472">Membrane</keyword>
<keyword evidence="2" id="KW-1003">Cell membrane</keyword>
<protein>
    <submittedName>
        <fullName evidence="7">Wzx</fullName>
    </submittedName>
</protein>
<evidence type="ECO:0000313" key="7">
    <source>
        <dbReference type="EMBL" id="AXY99872.1"/>
    </source>
</evidence>
<keyword evidence="4 6" id="KW-1133">Transmembrane helix</keyword>
<evidence type="ECO:0000256" key="4">
    <source>
        <dbReference type="ARBA" id="ARBA00022989"/>
    </source>
</evidence>
<reference evidence="7" key="1">
    <citation type="journal article" date="2017" name="PLoS ONE">
        <title>Genetic diversity of the O antigens of Proteus species and the development of a suspension array for molecular serotyping.</title>
        <authorList>
            <person name="Yu X."/>
            <person name="Torzewska A."/>
            <person name="Zhang X."/>
            <person name="Yin Z."/>
            <person name="Drzewiecka D."/>
            <person name="Cao H."/>
            <person name="Liu B."/>
            <person name="Knirel Y.A."/>
            <person name="Rozalski A."/>
            <person name="Wang L."/>
        </authorList>
    </citation>
    <scope>NUCLEOTIDE SEQUENCE</scope>
    <source>
        <strain evidence="7">CCUG 10704</strain>
    </source>
</reference>
<feature type="transmembrane region" description="Helical" evidence="6">
    <location>
        <begin position="283"/>
        <end position="302"/>
    </location>
</feature>
<evidence type="ECO:0000256" key="1">
    <source>
        <dbReference type="ARBA" id="ARBA00004651"/>
    </source>
</evidence>
<evidence type="ECO:0000256" key="3">
    <source>
        <dbReference type="ARBA" id="ARBA00022692"/>
    </source>
</evidence>
<sequence>MKKILQKYSDSIIATLALIINRGLDAIILLVITPFLIKIFGVDNYGELSYYLAIIFFIQTFIIFGFENYIIYNTSNNKKNHSIILSSVMTIKITIFFILALIYIIFCVISYTGDSIFPYILLLLPFSECFNFSHYYVVKKIPTKLIKISIIRLLFYVILTLTLISNIKDIELYSLILSTSYLITVIIQNIYLKKEYNIKPHLVTNKKKYFLCFKDSFYFFLLRLFQILSDRLYLILSGIALSYIFVTYLDVAIKLYLVILMPVQLLVTSVLPKFITKNYNFSFKVYTIFILLLSLILIPLSFHFEKSINNYFFHTKDIGLNIYIYVCISAIVFISSFLISELYLNPIGKLKLSLIISFISFIIPFSISLILSLSGALSFELILTAFLASKMLDFILKLSTYLYLKNMVRKKYV</sequence>
<dbReference type="InterPro" id="IPR050833">
    <property type="entry name" value="Poly_Biosynth_Transport"/>
</dbReference>
<evidence type="ECO:0000256" key="5">
    <source>
        <dbReference type="ARBA" id="ARBA00023136"/>
    </source>
</evidence>
<feature type="transmembrane region" description="Helical" evidence="6">
    <location>
        <begin position="381"/>
        <end position="404"/>
    </location>
</feature>
<dbReference type="GO" id="GO:0005886">
    <property type="term" value="C:plasma membrane"/>
    <property type="evidence" value="ECO:0007669"/>
    <property type="project" value="UniProtKB-SubCell"/>
</dbReference>
<dbReference type="EMBL" id="KY710722">
    <property type="protein sequence ID" value="AXY99872.1"/>
    <property type="molecule type" value="Genomic_DNA"/>
</dbReference>
<name>A0A385JNE9_PROMI</name>
<dbReference type="PANTHER" id="PTHR30250:SF11">
    <property type="entry name" value="O-ANTIGEN TRANSPORTER-RELATED"/>
    <property type="match status" value="1"/>
</dbReference>
<evidence type="ECO:0000256" key="2">
    <source>
        <dbReference type="ARBA" id="ARBA00022475"/>
    </source>
</evidence>
<feature type="transmembrane region" description="Helical" evidence="6">
    <location>
        <begin position="12"/>
        <end position="37"/>
    </location>
</feature>
<feature type="transmembrane region" description="Helical" evidence="6">
    <location>
        <begin position="173"/>
        <end position="192"/>
    </location>
</feature>
<dbReference type="Pfam" id="PF01943">
    <property type="entry name" value="Polysacc_synt"/>
    <property type="match status" value="1"/>
</dbReference>
<feature type="transmembrane region" description="Helical" evidence="6">
    <location>
        <begin position="83"/>
        <end position="111"/>
    </location>
</feature>
<evidence type="ECO:0000256" key="6">
    <source>
        <dbReference type="SAM" id="Phobius"/>
    </source>
</evidence>
<keyword evidence="3 6" id="KW-0812">Transmembrane</keyword>
<organism evidence="7">
    <name type="scientific">Proteus mirabilis</name>
    <dbReference type="NCBI Taxonomy" id="584"/>
    <lineage>
        <taxon>Bacteria</taxon>
        <taxon>Pseudomonadati</taxon>
        <taxon>Pseudomonadota</taxon>
        <taxon>Gammaproteobacteria</taxon>
        <taxon>Enterobacterales</taxon>
        <taxon>Morganellaceae</taxon>
        <taxon>Proteus</taxon>
    </lineage>
</organism>
<feature type="transmembrane region" description="Helical" evidence="6">
    <location>
        <begin position="49"/>
        <end position="71"/>
    </location>
</feature>
<feature type="transmembrane region" description="Helical" evidence="6">
    <location>
        <begin position="232"/>
        <end position="249"/>
    </location>
</feature>
<proteinExistence type="predicted"/>